<dbReference type="GO" id="GO:0032006">
    <property type="term" value="P:regulation of TOR signaling"/>
    <property type="evidence" value="ECO:0007669"/>
    <property type="project" value="TreeGrafter"/>
</dbReference>
<evidence type="ECO:0000256" key="10">
    <source>
        <dbReference type="ARBA" id="ARBA00022840"/>
    </source>
</evidence>
<evidence type="ECO:0000256" key="1">
    <source>
        <dbReference type="ARBA" id="ARBA00004167"/>
    </source>
</evidence>
<dbReference type="EC" id="2.7.10.1" evidence="3"/>
<dbReference type="SUPFAM" id="SSF49265">
    <property type="entry name" value="Fibronectin type III"/>
    <property type="match status" value="1"/>
</dbReference>
<feature type="region of interest" description="Disordered" evidence="18">
    <location>
        <begin position="2187"/>
        <end position="2239"/>
    </location>
</feature>
<feature type="compositionally biased region" description="Polar residues" evidence="18">
    <location>
        <begin position="2360"/>
        <end position="2386"/>
    </location>
</feature>
<dbReference type="CDD" id="cd00192">
    <property type="entry name" value="PTKc"/>
    <property type="match status" value="1"/>
</dbReference>
<feature type="compositionally biased region" description="Polar residues" evidence="18">
    <location>
        <begin position="2194"/>
        <end position="2231"/>
    </location>
</feature>
<keyword evidence="6 19" id="KW-0812">Transmembrane</keyword>
<dbReference type="GO" id="GO:0005524">
    <property type="term" value="F:ATP binding"/>
    <property type="evidence" value="ECO:0007669"/>
    <property type="project" value="UniProtKB-UniRule"/>
</dbReference>
<gene>
    <name evidence="22" type="ORF">CDAUBV1_LOCUS8734</name>
</gene>
<evidence type="ECO:0000256" key="12">
    <source>
        <dbReference type="ARBA" id="ARBA00023136"/>
    </source>
</evidence>
<feature type="domain" description="Protein kinase" evidence="20">
    <location>
        <begin position="1708"/>
        <end position="2035"/>
    </location>
</feature>
<evidence type="ECO:0000256" key="14">
    <source>
        <dbReference type="ARBA" id="ARBA00023170"/>
    </source>
</evidence>
<feature type="transmembrane region" description="Helical" evidence="19">
    <location>
        <begin position="1600"/>
        <end position="1623"/>
    </location>
</feature>
<evidence type="ECO:0000256" key="19">
    <source>
        <dbReference type="SAM" id="Phobius"/>
    </source>
</evidence>
<dbReference type="Gene3D" id="1.10.510.10">
    <property type="entry name" value="Transferase(Phosphotransferase) domain 1"/>
    <property type="match status" value="2"/>
</dbReference>
<dbReference type="InterPro" id="IPR036116">
    <property type="entry name" value="FN3_sf"/>
</dbReference>
<evidence type="ECO:0000313" key="23">
    <source>
        <dbReference type="Proteomes" id="UP001497525"/>
    </source>
</evidence>
<dbReference type="SUPFAM" id="SSF50978">
    <property type="entry name" value="WD40 repeat-like"/>
    <property type="match status" value="1"/>
</dbReference>
<dbReference type="PANTHER" id="PTHR24416:SF527">
    <property type="entry name" value="PROTO-ONCOGENE TYROSINE-PROTEIN KINASE ROS"/>
    <property type="match status" value="1"/>
</dbReference>
<dbReference type="CDD" id="cd00063">
    <property type="entry name" value="FN3"/>
    <property type="match status" value="1"/>
</dbReference>
<feature type="compositionally biased region" description="Polar residues" evidence="18">
    <location>
        <begin position="2300"/>
        <end position="2318"/>
    </location>
</feature>
<dbReference type="GO" id="GO:0030182">
    <property type="term" value="P:neuron differentiation"/>
    <property type="evidence" value="ECO:0007669"/>
    <property type="project" value="UniProtKB-ARBA"/>
</dbReference>
<dbReference type="InterPro" id="IPR008266">
    <property type="entry name" value="Tyr_kinase_AS"/>
</dbReference>
<dbReference type="PROSITE" id="PS01302">
    <property type="entry name" value="UPF0758"/>
    <property type="match status" value="1"/>
</dbReference>
<dbReference type="SUPFAM" id="SSF56112">
    <property type="entry name" value="Protein kinase-like (PK-like)"/>
    <property type="match status" value="1"/>
</dbReference>
<evidence type="ECO:0000259" key="21">
    <source>
        <dbReference type="PROSITE" id="PS50853"/>
    </source>
</evidence>
<keyword evidence="5" id="KW-0808">Transferase</keyword>
<dbReference type="PANTHER" id="PTHR24416">
    <property type="entry name" value="TYROSINE-PROTEIN KINASE RECEPTOR"/>
    <property type="match status" value="1"/>
</dbReference>
<comment type="subcellular location">
    <subcellularLocation>
        <location evidence="2">Endomembrane system</location>
    </subcellularLocation>
    <subcellularLocation>
        <location evidence="1">Membrane</location>
        <topology evidence="1">Single-pass membrane protein</topology>
    </subcellularLocation>
</comment>
<feature type="region of interest" description="Disordered" evidence="18">
    <location>
        <begin position="2300"/>
        <end position="2319"/>
    </location>
</feature>
<feature type="transmembrane region" description="Helical" evidence="19">
    <location>
        <begin position="1807"/>
        <end position="1829"/>
    </location>
</feature>
<feature type="region of interest" description="Disordered" evidence="18">
    <location>
        <begin position="2360"/>
        <end position="2396"/>
    </location>
</feature>
<dbReference type="GO" id="GO:0007169">
    <property type="term" value="P:cell surface receptor protein tyrosine kinase signaling pathway"/>
    <property type="evidence" value="ECO:0007669"/>
    <property type="project" value="TreeGrafter"/>
</dbReference>
<dbReference type="InterPro" id="IPR003961">
    <property type="entry name" value="FN3_dom"/>
</dbReference>
<dbReference type="SMART" id="SM00219">
    <property type="entry name" value="TyrKc"/>
    <property type="match status" value="1"/>
</dbReference>
<accession>A0AAV2TDH2</accession>
<keyword evidence="15" id="KW-0325">Glycoprotein</keyword>
<evidence type="ECO:0000256" key="11">
    <source>
        <dbReference type="ARBA" id="ARBA00022989"/>
    </source>
</evidence>
<keyword evidence="7" id="KW-0677">Repeat</keyword>
<evidence type="ECO:0000256" key="7">
    <source>
        <dbReference type="ARBA" id="ARBA00022737"/>
    </source>
</evidence>
<dbReference type="InterPro" id="IPR017441">
    <property type="entry name" value="Protein_kinase_ATP_BS"/>
</dbReference>
<dbReference type="InterPro" id="IPR020891">
    <property type="entry name" value="UPF0758_CS"/>
</dbReference>
<dbReference type="PROSITE" id="PS00109">
    <property type="entry name" value="PROTEIN_KINASE_TYR"/>
    <property type="match status" value="1"/>
</dbReference>
<evidence type="ECO:0000259" key="20">
    <source>
        <dbReference type="PROSITE" id="PS50011"/>
    </source>
</evidence>
<evidence type="ECO:0000256" key="9">
    <source>
        <dbReference type="ARBA" id="ARBA00022777"/>
    </source>
</evidence>
<dbReference type="Gene3D" id="2.60.40.10">
    <property type="entry name" value="Immunoglobulins"/>
    <property type="match status" value="1"/>
</dbReference>
<feature type="compositionally biased region" description="Polar residues" evidence="18">
    <location>
        <begin position="2138"/>
        <end position="2158"/>
    </location>
</feature>
<keyword evidence="10 17" id="KW-0067">ATP-binding</keyword>
<evidence type="ECO:0000256" key="8">
    <source>
        <dbReference type="ARBA" id="ARBA00022741"/>
    </source>
</evidence>
<dbReference type="GO" id="GO:0005886">
    <property type="term" value="C:plasma membrane"/>
    <property type="evidence" value="ECO:0007669"/>
    <property type="project" value="TreeGrafter"/>
</dbReference>
<comment type="caution">
    <text evidence="22">The sequence shown here is derived from an EMBL/GenBank/DDBJ whole genome shotgun (WGS) entry which is preliminary data.</text>
</comment>
<keyword evidence="12 19" id="KW-0472">Membrane</keyword>
<evidence type="ECO:0000256" key="2">
    <source>
        <dbReference type="ARBA" id="ARBA00004308"/>
    </source>
</evidence>
<evidence type="ECO:0000256" key="15">
    <source>
        <dbReference type="ARBA" id="ARBA00023180"/>
    </source>
</evidence>
<dbReference type="PROSITE" id="PS50011">
    <property type="entry name" value="PROTEIN_KINASE_DOM"/>
    <property type="match status" value="1"/>
</dbReference>
<feature type="domain" description="Fibronectin type-III" evidence="21">
    <location>
        <begin position="1481"/>
        <end position="1582"/>
    </location>
</feature>
<evidence type="ECO:0000256" key="5">
    <source>
        <dbReference type="ARBA" id="ARBA00022679"/>
    </source>
</evidence>
<dbReference type="FunFam" id="1.10.510.10:FF:001512">
    <property type="entry name" value="Receptor tyrosine-protein kinase erbB-2"/>
    <property type="match status" value="1"/>
</dbReference>
<keyword evidence="14" id="KW-0675">Receptor</keyword>
<dbReference type="InterPro" id="IPR036322">
    <property type="entry name" value="WD40_repeat_dom_sf"/>
</dbReference>
<dbReference type="InterPro" id="IPR020635">
    <property type="entry name" value="Tyr_kinase_cat_dom"/>
</dbReference>
<sequence length="2396" mass="267423">MSLLASGSQANPLNFTLNLQGATELQQFSPSVVWKSNTTVLIELPTATEWETIVQNITAINVFVLSVESEDWTMKRLDPTEKSSVISDLNASRNYLFSFSLNWRNGTQTEWTEIEQSASNGAIADIRSMNDGFYVVVNKGQLLIYNLKELLEPAFRLQLSQASEIVAVTANRLESKIYTMHNDRSIQEWDLRMSVLHSSTVARNITIGKQVKSWEVDWLNKQHLILEDDKLLCFTIRNGGIISKVLLPDGVSDYAIDPVNGFLFIVTSVRLHNYEPGVLKVRLPIDGCEFPDWLGLTEEPVIIWPNFSLSNKTILAITCDVSSQNIEMLLNDGAIASVKYDSDNMMLRTRTVECNHWSLNGTKPEMFKKTPFGFLVFWPGTENFFSLLEQGSGSDSNPLHCNHLAHLGGGPATSVSLNDQVVPVPHGDPESVEIMFTETRALIQWAPPTLQKYQKPNLKMAVVREKHILIYEYEGEKLNLVHTLFHPFHSQVKQILYISGRFWALLSSGSAYFSSPWLWTKKMTSHPKGDGSAASFDTEWLPLNGIDASQIEIDPSTSDVYFINRRNRWLYRWSLANDEMGGIYAGQVIGKVELFRQMPVNEIFIDGPTRTLAVASPSLEHGAVAILFSLAENRSGLPVKVYPDASWTRVIPFGLNSAELYFAAQNDTLLSIYSQQTGRGTDRLAPPKLHRIIRAERRILKSIEIANDELIIILWENTNRSTERTLTELVNTRANVSGNINQLTEWDSQEVYAISTERHVANLTPYDKGSTANVTERRQTRTKPVGPCGIGLCWPAPQTPPTKCSEFRLIKLKSLAFHFEANISVNLFGSIECGFLPSGAFSNWTVHHLQNLNVLTPPIAVAVQTCDILNRVRTCQTIVDSFMDNVPPIVSHRSNGKYVKNNFKLLVFRPECAFTRLMDKPVNILNSAVKIYLSQNGTDGGAHTANLICVDRYDTNAYHPMTETEDNQTRRKKHKNVHCTDLEPSGYSPVGLAADLLPLPIFYTIECKSGHTAVHHCRVRKYVLPTSEFTHGESDADESLTSVVASLKASTLVGEMLVENTDRWMSTVTLNLRERTLLLPQQDATNGFESIQRKINLDYGSEWYYELPKTFSWRNQQEQSLRHLGWKKCQVHIPSDCEDTQFSVDWARRFNIAILDLKVSCANRQAITAQSTGQDPCTLSAMPDNSHEREAGVNENLPKGRHWLTYSAANAGAQALYSTTTTVTVVRVKSYPQPPCVPNLLNLIPSHEHLSVPVGQIQFSPQPPKQKSNQSSNNRSEPKFGSLAHYSLAECKLTRPCSDTYPAPFILHLVLVNTTSSHSRLTSEVTITSSGIDLHMLKSSLLDKQESSAMLASDGDEETPTTALPLLDVRPVHCRVIPGHFILRCYRREIHFTWIPPNQPIKKAMIKFKQSDEKKYTTMSDYGWGHSAVGIRNNTLAMLKPNTVYEFGINLIYQNDTFGKFPPTDSLSFCACKTHADVPEMPEDVRYHYLHGNAYSLEWTPGTDNGDPIISYDLKTMTIQDQLNNPAAKWQTLNPYNLTANRLNFTLDTHEHSTLQLRAINKIGAGYPAYVTVEPPIRTVPDHKTNLASVFEPLNHVTGILTYSLLSVGLVLLFLLMFVIFMYRRRRTDLKAGKHPFLINFHTRRMHSGSGIDSFGLGGGSDLTTSGIPLDLSTLDPLWNQEVNSLYGMGKSDLISFEQVPQISAANIRFQRYIGCGAFGKVWEGWYHVNDADGDRFEKVALKVRNIKSLTEAEFRREATLMHRYQHANIVRFFGVSFDSPGQQCLVLEMMDQGNLRDYLHRARPRLAPNVAANMFAAAAICAAGSSAAEGRARLGSEGSSMNTSTTSTAGGCGTTTASNVITLTAQLDLPALLTIMRDISHGCRYLEEQHFVHRDIAARNCLVSHNHPSGRIVKLCDFGLARDIYKNDCYRKRNEPKLPVRWMSPEAIRDGLFTTKSDVWAFAVTCWEVLTLGADPFYGRANLDVMNLVIGGHVLGRPENCPEELYNQMLQCWSRFTEMRPSFGDLAKKMDEFVQLSADSGSPFAGPFIVSLPLPKSLPDPNGLPMFTCNRDEMQRGNVQDFPKESSSTQCIRRPSLNEFRTGEQMGTNPRETRVMSDQLTQDTSEDLAKNENEVYQASHGGNSSREPLVKQQPNETNPEHVLTIRPNCPYTDTLKKPYQLTGNATYERAPSEPSTEQTTVMHTTGTDGLPTSSMNSQAGTEPPSNSVSGNVDGDKRNWRLTLPPDYQNRPISLFGSSSATSPSHKYDMQPSTQKTLNYHAESAQHGLSTGCTRSLNSAVANTTSPTSTNNVKTSGPATEKSVAAYWLVETGGGVDSLGYERPSWTSAYVKEDSRLQTSSLRFPTGSNHTSARPTPATLRSQSTKPRVVTGALSG</sequence>
<evidence type="ECO:0000256" key="4">
    <source>
        <dbReference type="ARBA" id="ARBA00022553"/>
    </source>
</evidence>
<evidence type="ECO:0000256" key="13">
    <source>
        <dbReference type="ARBA" id="ARBA00023137"/>
    </source>
</evidence>
<evidence type="ECO:0000313" key="22">
    <source>
        <dbReference type="EMBL" id="CAL5134770.1"/>
    </source>
</evidence>
<feature type="compositionally biased region" description="Low complexity" evidence="18">
    <location>
        <begin position="1265"/>
        <end position="1274"/>
    </location>
</feature>
<proteinExistence type="predicted"/>
<dbReference type="InterPro" id="IPR000719">
    <property type="entry name" value="Prot_kinase_dom"/>
</dbReference>
<dbReference type="GO" id="GO:0004714">
    <property type="term" value="F:transmembrane receptor protein tyrosine kinase activity"/>
    <property type="evidence" value="ECO:0007669"/>
    <property type="project" value="UniProtKB-EC"/>
</dbReference>
<dbReference type="GO" id="GO:0048468">
    <property type="term" value="P:cell development"/>
    <property type="evidence" value="ECO:0007669"/>
    <property type="project" value="UniProtKB-ARBA"/>
</dbReference>
<dbReference type="GO" id="GO:0043235">
    <property type="term" value="C:receptor complex"/>
    <property type="evidence" value="ECO:0007669"/>
    <property type="project" value="TreeGrafter"/>
</dbReference>
<keyword evidence="11 19" id="KW-1133">Transmembrane helix</keyword>
<evidence type="ECO:0000256" key="17">
    <source>
        <dbReference type="PROSITE-ProRule" id="PRU10141"/>
    </source>
</evidence>
<feature type="binding site" evidence="17">
    <location>
        <position position="1743"/>
    </location>
    <ligand>
        <name>ATP</name>
        <dbReference type="ChEBI" id="CHEBI:30616"/>
    </ligand>
</feature>
<dbReference type="GO" id="GO:0050793">
    <property type="term" value="P:regulation of developmental process"/>
    <property type="evidence" value="ECO:0007669"/>
    <property type="project" value="UniProtKB-ARBA"/>
</dbReference>
<dbReference type="Proteomes" id="UP001497525">
    <property type="component" value="Unassembled WGS sequence"/>
</dbReference>
<evidence type="ECO:0000256" key="18">
    <source>
        <dbReference type="SAM" id="MobiDB-lite"/>
    </source>
</evidence>
<dbReference type="GO" id="GO:0012505">
    <property type="term" value="C:endomembrane system"/>
    <property type="evidence" value="ECO:0007669"/>
    <property type="project" value="UniProtKB-SubCell"/>
</dbReference>
<dbReference type="InterPro" id="IPR001245">
    <property type="entry name" value="Ser-Thr/Tyr_kinase_cat_dom"/>
</dbReference>
<reference evidence="22" key="1">
    <citation type="submission" date="2024-06" db="EMBL/GenBank/DDBJ databases">
        <authorList>
            <person name="Liu X."/>
            <person name="Lenzi L."/>
            <person name="Haldenby T S."/>
            <person name="Uol C."/>
        </authorList>
    </citation>
    <scope>NUCLEOTIDE SEQUENCE</scope>
</reference>
<dbReference type="InterPro" id="IPR050122">
    <property type="entry name" value="RTK"/>
</dbReference>
<dbReference type="Pfam" id="PF07714">
    <property type="entry name" value="PK_Tyr_Ser-Thr"/>
    <property type="match status" value="1"/>
</dbReference>
<keyword evidence="9" id="KW-0418">Kinase</keyword>
<keyword evidence="4" id="KW-0597">Phosphoprotein</keyword>
<name>A0AAV2TDH2_CALDB</name>
<dbReference type="PROSITE" id="PS50853">
    <property type="entry name" value="FN3"/>
    <property type="match status" value="1"/>
</dbReference>
<keyword evidence="8 17" id="KW-0547">Nucleotide-binding</keyword>
<organism evidence="22 23">
    <name type="scientific">Calicophoron daubneyi</name>
    <name type="common">Rumen fluke</name>
    <name type="synonym">Paramphistomum daubneyi</name>
    <dbReference type="NCBI Taxonomy" id="300641"/>
    <lineage>
        <taxon>Eukaryota</taxon>
        <taxon>Metazoa</taxon>
        <taxon>Spiralia</taxon>
        <taxon>Lophotrochozoa</taxon>
        <taxon>Platyhelminthes</taxon>
        <taxon>Trematoda</taxon>
        <taxon>Digenea</taxon>
        <taxon>Plagiorchiida</taxon>
        <taxon>Pronocephalata</taxon>
        <taxon>Paramphistomoidea</taxon>
        <taxon>Paramphistomidae</taxon>
        <taxon>Calicophoron</taxon>
    </lineage>
</organism>
<dbReference type="EMBL" id="CAXLJL010000223">
    <property type="protein sequence ID" value="CAL5134770.1"/>
    <property type="molecule type" value="Genomic_DNA"/>
</dbReference>
<dbReference type="PROSITE" id="PS00107">
    <property type="entry name" value="PROTEIN_KINASE_ATP"/>
    <property type="match status" value="1"/>
</dbReference>
<feature type="region of interest" description="Disordered" evidence="18">
    <location>
        <begin position="2138"/>
        <end position="2170"/>
    </location>
</feature>
<dbReference type="InterPro" id="IPR013783">
    <property type="entry name" value="Ig-like_fold"/>
</dbReference>
<evidence type="ECO:0000256" key="6">
    <source>
        <dbReference type="ARBA" id="ARBA00022692"/>
    </source>
</evidence>
<evidence type="ECO:0000256" key="3">
    <source>
        <dbReference type="ARBA" id="ARBA00011902"/>
    </source>
</evidence>
<evidence type="ECO:0000256" key="16">
    <source>
        <dbReference type="ARBA" id="ARBA00051243"/>
    </source>
</evidence>
<keyword evidence="13" id="KW-0829">Tyrosine-protein kinase</keyword>
<dbReference type="InterPro" id="IPR011009">
    <property type="entry name" value="Kinase-like_dom_sf"/>
</dbReference>
<feature type="region of interest" description="Disordered" evidence="18">
    <location>
        <begin position="1256"/>
        <end position="1279"/>
    </location>
</feature>
<protein>
    <recommendedName>
        <fullName evidence="3">receptor protein-tyrosine kinase</fullName>
        <ecNumber evidence="3">2.7.10.1</ecNumber>
    </recommendedName>
</protein>
<comment type="catalytic activity">
    <reaction evidence="16">
        <text>L-tyrosyl-[protein] + ATP = O-phospho-L-tyrosyl-[protein] + ADP + H(+)</text>
        <dbReference type="Rhea" id="RHEA:10596"/>
        <dbReference type="Rhea" id="RHEA-COMP:10136"/>
        <dbReference type="Rhea" id="RHEA-COMP:20101"/>
        <dbReference type="ChEBI" id="CHEBI:15378"/>
        <dbReference type="ChEBI" id="CHEBI:30616"/>
        <dbReference type="ChEBI" id="CHEBI:46858"/>
        <dbReference type="ChEBI" id="CHEBI:61978"/>
        <dbReference type="ChEBI" id="CHEBI:456216"/>
        <dbReference type="EC" id="2.7.10.1"/>
    </reaction>
</comment>